<accession>A0A2T4DBU7</accession>
<comment type="caution">
    <text evidence="1">The sequence shown here is derived from an EMBL/GenBank/DDBJ whole genome shotgun (WGS) entry which is preliminary data.</text>
</comment>
<reference evidence="1 2" key="1">
    <citation type="submission" date="2018-03" db="EMBL/GenBank/DDBJ databases">
        <title>Cross-interface Injection: A General Nanoliter Liquid Handling Method Applied to Single Cells Genome Amplification Automated Nanoliter Liquid Handling Applied to Single Cell Multiple Displacement Amplification.</title>
        <authorList>
            <person name="Yun J."/>
            <person name="Xu P."/>
            <person name="Xu J."/>
            <person name="Dai X."/>
            <person name="Wang Y."/>
            <person name="Zheng X."/>
            <person name="Cao C."/>
            <person name="Yi Q."/>
            <person name="Zhu Y."/>
            <person name="Wang L."/>
            <person name="Dong Z."/>
            <person name="Huang Y."/>
            <person name="Huang L."/>
            <person name="Du W."/>
        </authorList>
    </citation>
    <scope>NUCLEOTIDE SEQUENCE [LARGE SCALE GENOMIC DNA]</scope>
    <source>
        <strain evidence="1 2">Z-D1-2</strain>
    </source>
</reference>
<evidence type="ECO:0000313" key="2">
    <source>
        <dbReference type="Proteomes" id="UP000240608"/>
    </source>
</evidence>
<dbReference type="Proteomes" id="UP000240608">
    <property type="component" value="Unassembled WGS sequence"/>
</dbReference>
<organism evidence="1 2">
    <name type="scientific">Marivirga lumbricoides</name>
    <dbReference type="NCBI Taxonomy" id="1046115"/>
    <lineage>
        <taxon>Bacteria</taxon>
        <taxon>Pseudomonadati</taxon>
        <taxon>Bacteroidota</taxon>
        <taxon>Cytophagia</taxon>
        <taxon>Cytophagales</taxon>
        <taxon>Marivirgaceae</taxon>
        <taxon>Marivirga</taxon>
    </lineage>
</organism>
<dbReference type="EMBL" id="PYVU01000410">
    <property type="protein sequence ID" value="PTB91311.1"/>
    <property type="molecule type" value="Genomic_DNA"/>
</dbReference>
<gene>
    <name evidence="1" type="ORF">C9994_15775</name>
</gene>
<feature type="non-terminal residue" evidence="1">
    <location>
        <position position="1"/>
    </location>
</feature>
<proteinExistence type="predicted"/>
<name>A0A2T4DBU7_9BACT</name>
<protein>
    <submittedName>
        <fullName evidence="1">Uncharacterized protein</fullName>
    </submittedName>
</protein>
<dbReference type="AlphaFoldDB" id="A0A2T4DBU7"/>
<sequence>IEYKWEEAPYYQTFNGRFPILNTEDYDRPINGTLDYDITSLGFRIIFRNYPMFVQAQIWDRAGNKSNIINSDTIQIIQ</sequence>
<evidence type="ECO:0000313" key="1">
    <source>
        <dbReference type="EMBL" id="PTB91311.1"/>
    </source>
</evidence>